<sequence length="141" mass="16211">MKSRRLKSQYSAATQFRGCLQIGIIETKVIKKPVKCYWLDYNRFQTLHHTKKGVSTGTGTYTVVALVDLEILHSTYNIGVSSPFPMFVRHWITGSRWTARDARGPMSMALRSQSRHHLPQILLDPVYLRVHPPEDDESSIR</sequence>
<organism evidence="1 2">
    <name type="scientific">Tanacetum coccineum</name>
    <dbReference type="NCBI Taxonomy" id="301880"/>
    <lineage>
        <taxon>Eukaryota</taxon>
        <taxon>Viridiplantae</taxon>
        <taxon>Streptophyta</taxon>
        <taxon>Embryophyta</taxon>
        <taxon>Tracheophyta</taxon>
        <taxon>Spermatophyta</taxon>
        <taxon>Magnoliopsida</taxon>
        <taxon>eudicotyledons</taxon>
        <taxon>Gunneridae</taxon>
        <taxon>Pentapetalae</taxon>
        <taxon>asterids</taxon>
        <taxon>campanulids</taxon>
        <taxon>Asterales</taxon>
        <taxon>Asteraceae</taxon>
        <taxon>Asteroideae</taxon>
        <taxon>Anthemideae</taxon>
        <taxon>Anthemidinae</taxon>
        <taxon>Tanacetum</taxon>
    </lineage>
</organism>
<gene>
    <name evidence="1" type="ORF">Tco_1058661</name>
</gene>
<protein>
    <submittedName>
        <fullName evidence="1">Uncharacterized protein</fullName>
    </submittedName>
</protein>
<evidence type="ECO:0000313" key="2">
    <source>
        <dbReference type="Proteomes" id="UP001151760"/>
    </source>
</evidence>
<evidence type="ECO:0000313" key="1">
    <source>
        <dbReference type="EMBL" id="GJT84319.1"/>
    </source>
</evidence>
<reference evidence="1" key="2">
    <citation type="submission" date="2022-01" db="EMBL/GenBank/DDBJ databases">
        <authorList>
            <person name="Yamashiro T."/>
            <person name="Shiraishi A."/>
            <person name="Satake H."/>
            <person name="Nakayama K."/>
        </authorList>
    </citation>
    <scope>NUCLEOTIDE SEQUENCE</scope>
</reference>
<keyword evidence="2" id="KW-1185">Reference proteome</keyword>
<proteinExistence type="predicted"/>
<dbReference type="Proteomes" id="UP001151760">
    <property type="component" value="Unassembled WGS sequence"/>
</dbReference>
<accession>A0ABQ5H9Q8</accession>
<dbReference type="EMBL" id="BQNB010019347">
    <property type="protein sequence ID" value="GJT84319.1"/>
    <property type="molecule type" value="Genomic_DNA"/>
</dbReference>
<reference evidence="1" key="1">
    <citation type="journal article" date="2022" name="Int. J. Mol. Sci.">
        <title>Draft Genome of Tanacetum Coccineum: Genomic Comparison of Closely Related Tanacetum-Family Plants.</title>
        <authorList>
            <person name="Yamashiro T."/>
            <person name="Shiraishi A."/>
            <person name="Nakayama K."/>
            <person name="Satake H."/>
        </authorList>
    </citation>
    <scope>NUCLEOTIDE SEQUENCE</scope>
</reference>
<comment type="caution">
    <text evidence="1">The sequence shown here is derived from an EMBL/GenBank/DDBJ whole genome shotgun (WGS) entry which is preliminary data.</text>
</comment>
<name>A0ABQ5H9Q8_9ASTR</name>